<evidence type="ECO:0000256" key="2">
    <source>
        <dbReference type="SAM" id="SignalP"/>
    </source>
</evidence>
<dbReference type="EMBL" id="RYYV01000001">
    <property type="protein sequence ID" value="RUL79735.1"/>
    <property type="molecule type" value="Genomic_DNA"/>
</dbReference>
<feature type="chain" id="PRO_5019060981" evidence="2">
    <location>
        <begin position="22"/>
        <end position="278"/>
    </location>
</feature>
<dbReference type="AlphaFoldDB" id="A0A432MAG7"/>
<name>A0A432MAG7_9GAMM</name>
<proteinExistence type="predicted"/>
<gene>
    <name evidence="3" type="ORF">EKH80_00600</name>
</gene>
<sequence length="278" mass="29413">MKTYASIILPGLAFIPLACMAEGQNAAPRPQALGALNPDAIVDYHESLEPDGRTLIYRSVKVDSLDEPGKQVVIGQVLERTQDGNFRIVPGRQPEEADLYRQKLCQKLGGIDVSNDNGGLIIGPGTLNGVGCKGPSPNSKASKYLPRAGSIEGGVLKESGTEKSGEFSNPAAPATSDYVNPAAPSTSTITNQNFTVYGRAFYGSTKAGMATGRLTVMNRCIAFQSDAVVPGQTGVLEMAVNCWSGSVAGFYPTVVNGCIPAFCRNDYGQIAVFSRRDR</sequence>
<feature type="region of interest" description="Disordered" evidence="1">
    <location>
        <begin position="155"/>
        <end position="179"/>
    </location>
</feature>
<dbReference type="Proteomes" id="UP000274358">
    <property type="component" value="Unassembled WGS sequence"/>
</dbReference>
<reference evidence="3 4" key="1">
    <citation type="submission" date="2018-12" db="EMBL/GenBank/DDBJ databases">
        <title>Dyella dinghuensis sp. nov. DHOA06 and Dyella choica sp. nov. 4M-K27, isolated from forest soil.</title>
        <authorList>
            <person name="Qiu L.-H."/>
            <person name="Gao Z.-H."/>
        </authorList>
    </citation>
    <scope>NUCLEOTIDE SEQUENCE [LARGE SCALE GENOMIC DNA]</scope>
    <source>
        <strain evidence="3 4">4M-K27</strain>
    </source>
</reference>
<evidence type="ECO:0000256" key="1">
    <source>
        <dbReference type="SAM" id="MobiDB-lite"/>
    </source>
</evidence>
<evidence type="ECO:0000313" key="3">
    <source>
        <dbReference type="EMBL" id="RUL79735.1"/>
    </source>
</evidence>
<keyword evidence="2" id="KW-0732">Signal</keyword>
<organism evidence="3 4">
    <name type="scientific">Dyella choica</name>
    <dbReference type="NCBI Taxonomy" id="1927959"/>
    <lineage>
        <taxon>Bacteria</taxon>
        <taxon>Pseudomonadati</taxon>
        <taxon>Pseudomonadota</taxon>
        <taxon>Gammaproteobacteria</taxon>
        <taxon>Lysobacterales</taxon>
        <taxon>Rhodanobacteraceae</taxon>
        <taxon>Dyella</taxon>
    </lineage>
</organism>
<comment type="caution">
    <text evidence="3">The sequence shown here is derived from an EMBL/GenBank/DDBJ whole genome shotgun (WGS) entry which is preliminary data.</text>
</comment>
<feature type="signal peptide" evidence="2">
    <location>
        <begin position="1"/>
        <end position="21"/>
    </location>
</feature>
<protein>
    <submittedName>
        <fullName evidence="3">Uncharacterized protein</fullName>
    </submittedName>
</protein>
<keyword evidence="4" id="KW-1185">Reference proteome</keyword>
<evidence type="ECO:0000313" key="4">
    <source>
        <dbReference type="Proteomes" id="UP000274358"/>
    </source>
</evidence>
<accession>A0A432MAG7</accession>
<dbReference type="RefSeq" id="WP_126682788.1">
    <property type="nucleotide sequence ID" value="NZ_RYYV01000001.1"/>
</dbReference>